<keyword evidence="3" id="KW-1185">Reference proteome</keyword>
<organism evidence="2 3">
    <name type="scientific">Lasiosphaeria hispida</name>
    <dbReference type="NCBI Taxonomy" id="260671"/>
    <lineage>
        <taxon>Eukaryota</taxon>
        <taxon>Fungi</taxon>
        <taxon>Dikarya</taxon>
        <taxon>Ascomycota</taxon>
        <taxon>Pezizomycotina</taxon>
        <taxon>Sordariomycetes</taxon>
        <taxon>Sordariomycetidae</taxon>
        <taxon>Sordariales</taxon>
        <taxon>Lasiosphaeriaceae</taxon>
        <taxon>Lasiosphaeria</taxon>
    </lineage>
</organism>
<sequence>MLTHYRSVWWPTLAYTMSPCGLWSQPPPRPSPHSVPLPHSSSHMQSTSFQKYRHSSRRASQGGVDGNTNQPDARTCGESESTRRSQPYKRPWQRKWQRGRLAQCLFRCREGSSIRASGLHLAVGLRSHPHNPMGRVSARIVCRRHDSDFLSRFSRAVVSQFSCGVAE</sequence>
<dbReference type="AlphaFoldDB" id="A0AAJ0HHM8"/>
<dbReference type="EMBL" id="JAUIQD010000004">
    <property type="protein sequence ID" value="KAK3352863.1"/>
    <property type="molecule type" value="Genomic_DNA"/>
</dbReference>
<name>A0AAJ0HHM8_9PEZI</name>
<evidence type="ECO:0000256" key="1">
    <source>
        <dbReference type="SAM" id="MobiDB-lite"/>
    </source>
</evidence>
<protein>
    <submittedName>
        <fullName evidence="2">Uncharacterized protein</fullName>
    </submittedName>
</protein>
<comment type="caution">
    <text evidence="2">The sequence shown here is derived from an EMBL/GenBank/DDBJ whole genome shotgun (WGS) entry which is preliminary data.</text>
</comment>
<evidence type="ECO:0000313" key="2">
    <source>
        <dbReference type="EMBL" id="KAK3352863.1"/>
    </source>
</evidence>
<gene>
    <name evidence="2" type="ORF">B0T25DRAFT_195498</name>
</gene>
<dbReference type="Proteomes" id="UP001275084">
    <property type="component" value="Unassembled WGS sequence"/>
</dbReference>
<proteinExistence type="predicted"/>
<reference evidence="2" key="1">
    <citation type="journal article" date="2023" name="Mol. Phylogenet. Evol.">
        <title>Genome-scale phylogeny and comparative genomics of the fungal order Sordariales.</title>
        <authorList>
            <person name="Hensen N."/>
            <person name="Bonometti L."/>
            <person name="Westerberg I."/>
            <person name="Brannstrom I.O."/>
            <person name="Guillou S."/>
            <person name="Cros-Aarteil S."/>
            <person name="Calhoun S."/>
            <person name="Haridas S."/>
            <person name="Kuo A."/>
            <person name="Mondo S."/>
            <person name="Pangilinan J."/>
            <person name="Riley R."/>
            <person name="LaButti K."/>
            <person name="Andreopoulos B."/>
            <person name="Lipzen A."/>
            <person name="Chen C."/>
            <person name="Yan M."/>
            <person name="Daum C."/>
            <person name="Ng V."/>
            <person name="Clum A."/>
            <person name="Steindorff A."/>
            <person name="Ohm R.A."/>
            <person name="Martin F."/>
            <person name="Silar P."/>
            <person name="Natvig D.O."/>
            <person name="Lalanne C."/>
            <person name="Gautier V."/>
            <person name="Ament-Velasquez S.L."/>
            <person name="Kruys A."/>
            <person name="Hutchinson M.I."/>
            <person name="Powell A.J."/>
            <person name="Barry K."/>
            <person name="Miller A.N."/>
            <person name="Grigoriev I.V."/>
            <person name="Debuchy R."/>
            <person name="Gladieux P."/>
            <person name="Hiltunen Thoren M."/>
            <person name="Johannesson H."/>
        </authorList>
    </citation>
    <scope>NUCLEOTIDE SEQUENCE</scope>
    <source>
        <strain evidence="2">CBS 955.72</strain>
    </source>
</reference>
<reference evidence="2" key="2">
    <citation type="submission" date="2023-06" db="EMBL/GenBank/DDBJ databases">
        <authorList>
            <consortium name="Lawrence Berkeley National Laboratory"/>
            <person name="Haridas S."/>
            <person name="Hensen N."/>
            <person name="Bonometti L."/>
            <person name="Westerberg I."/>
            <person name="Brannstrom I.O."/>
            <person name="Guillou S."/>
            <person name="Cros-Aarteil S."/>
            <person name="Calhoun S."/>
            <person name="Kuo A."/>
            <person name="Mondo S."/>
            <person name="Pangilinan J."/>
            <person name="Riley R."/>
            <person name="Labutti K."/>
            <person name="Andreopoulos B."/>
            <person name="Lipzen A."/>
            <person name="Chen C."/>
            <person name="Yanf M."/>
            <person name="Daum C."/>
            <person name="Ng V."/>
            <person name="Clum A."/>
            <person name="Steindorff A."/>
            <person name="Ohm R."/>
            <person name="Martin F."/>
            <person name="Silar P."/>
            <person name="Natvig D."/>
            <person name="Lalanne C."/>
            <person name="Gautier V."/>
            <person name="Ament-Velasquez S.L."/>
            <person name="Kruys A."/>
            <person name="Hutchinson M.I."/>
            <person name="Powell A.J."/>
            <person name="Barry K."/>
            <person name="Miller A.N."/>
            <person name="Grigoriev I.V."/>
            <person name="Debuchy R."/>
            <person name="Gladieux P."/>
            <person name="Thoren M.H."/>
            <person name="Johannesson H."/>
        </authorList>
    </citation>
    <scope>NUCLEOTIDE SEQUENCE</scope>
    <source>
        <strain evidence="2">CBS 955.72</strain>
    </source>
</reference>
<feature type="compositionally biased region" description="Pro residues" evidence="1">
    <location>
        <begin position="25"/>
        <end position="35"/>
    </location>
</feature>
<evidence type="ECO:0000313" key="3">
    <source>
        <dbReference type="Proteomes" id="UP001275084"/>
    </source>
</evidence>
<feature type="region of interest" description="Disordered" evidence="1">
    <location>
        <begin position="25"/>
        <end position="92"/>
    </location>
</feature>
<accession>A0AAJ0HHM8</accession>